<feature type="transmembrane region" description="Helical" evidence="1">
    <location>
        <begin position="92"/>
        <end position="112"/>
    </location>
</feature>
<organism evidence="2">
    <name type="scientific">viral metagenome</name>
    <dbReference type="NCBI Taxonomy" id="1070528"/>
    <lineage>
        <taxon>unclassified sequences</taxon>
        <taxon>metagenomes</taxon>
        <taxon>organismal metagenomes</taxon>
    </lineage>
</organism>
<accession>A0A6C0DA65</accession>
<feature type="transmembrane region" description="Helical" evidence="1">
    <location>
        <begin position="60"/>
        <end position="80"/>
    </location>
</feature>
<dbReference type="EMBL" id="MN739565">
    <property type="protein sequence ID" value="QHT13272.1"/>
    <property type="molecule type" value="Genomic_DNA"/>
</dbReference>
<sequence length="292" mass="34367">MNSNVDNTLPENDSIDIDNVKDDHPWSVEHEKILVEWADKAMCYRWLHARSNLSYSRANAWFTIPVIIMSTLTGTANFAFQSYQDPVKSIASNVIGGVNILAAILSTIAQFLKISELNEAHRVSSISWDKFYRNIKVELAKHPDERIHASHMLKISKEEFDRLMEVSPMIKDSIILEFKHTFAYKNDLPKRDAFQLLKKPEICDELVTTDDFRHQWFREEKRVDEIEIKQMNEITKRRKNIEHYEKLIEVFRVRFNNEHDRNPFASEIIDNLKESIPENILNDIIEKHNNMV</sequence>
<keyword evidence="1" id="KW-0472">Membrane</keyword>
<dbReference type="NCBIfam" id="NF033632">
    <property type="entry name" value="SLATT_4"/>
    <property type="match status" value="1"/>
</dbReference>
<protein>
    <recommendedName>
        <fullName evidence="3">SMODS and SLOG-associating 2TM effector domain-containing protein</fullName>
    </recommendedName>
</protein>
<evidence type="ECO:0000313" key="2">
    <source>
        <dbReference type="EMBL" id="QHT13272.1"/>
    </source>
</evidence>
<keyword evidence="1" id="KW-1133">Transmembrane helix</keyword>
<keyword evidence="1" id="KW-0812">Transmembrane</keyword>
<reference evidence="2" key="1">
    <citation type="journal article" date="2020" name="Nature">
        <title>Giant virus diversity and host interactions through global metagenomics.</title>
        <authorList>
            <person name="Schulz F."/>
            <person name="Roux S."/>
            <person name="Paez-Espino D."/>
            <person name="Jungbluth S."/>
            <person name="Walsh D.A."/>
            <person name="Denef V.J."/>
            <person name="McMahon K.D."/>
            <person name="Konstantinidis K.T."/>
            <person name="Eloe-Fadrosh E.A."/>
            <person name="Kyrpides N.C."/>
            <person name="Woyke T."/>
        </authorList>
    </citation>
    <scope>NUCLEOTIDE SEQUENCE</scope>
    <source>
        <strain evidence="2">GVMAG-M-3300023174-131</strain>
    </source>
</reference>
<proteinExistence type="predicted"/>
<dbReference type="AlphaFoldDB" id="A0A6C0DA65"/>
<evidence type="ECO:0000256" key="1">
    <source>
        <dbReference type="SAM" id="Phobius"/>
    </source>
</evidence>
<evidence type="ECO:0008006" key="3">
    <source>
        <dbReference type="Google" id="ProtNLM"/>
    </source>
</evidence>
<name>A0A6C0DA65_9ZZZZ</name>